<comment type="caution">
    <text evidence="1">The sequence shown here is derived from an EMBL/GenBank/DDBJ whole genome shotgun (WGS) entry which is preliminary data.</text>
</comment>
<dbReference type="Proteomes" id="UP000789405">
    <property type="component" value="Unassembled WGS sequence"/>
</dbReference>
<dbReference type="AlphaFoldDB" id="A0A9N9DUA9"/>
<gene>
    <name evidence="1" type="ORF">DERYTH_LOCUS10198</name>
</gene>
<sequence length="48" mass="5486">MPEVSHSLTSIHLILSPVRKSIEINRQLIVLGTFIPFTPNWLKNSMIL</sequence>
<name>A0A9N9DUA9_9GLOM</name>
<evidence type="ECO:0000313" key="2">
    <source>
        <dbReference type="Proteomes" id="UP000789405"/>
    </source>
</evidence>
<protein>
    <submittedName>
        <fullName evidence="1">7546_t:CDS:1</fullName>
    </submittedName>
</protein>
<feature type="non-terminal residue" evidence="1">
    <location>
        <position position="48"/>
    </location>
</feature>
<proteinExistence type="predicted"/>
<evidence type="ECO:0000313" key="1">
    <source>
        <dbReference type="EMBL" id="CAG8651285.1"/>
    </source>
</evidence>
<reference evidence="1" key="1">
    <citation type="submission" date="2021-06" db="EMBL/GenBank/DDBJ databases">
        <authorList>
            <person name="Kallberg Y."/>
            <person name="Tangrot J."/>
            <person name="Rosling A."/>
        </authorList>
    </citation>
    <scope>NUCLEOTIDE SEQUENCE</scope>
    <source>
        <strain evidence="1">MA453B</strain>
    </source>
</reference>
<accession>A0A9N9DUA9</accession>
<keyword evidence="2" id="KW-1185">Reference proteome</keyword>
<dbReference type="EMBL" id="CAJVPY010005825">
    <property type="protein sequence ID" value="CAG8651285.1"/>
    <property type="molecule type" value="Genomic_DNA"/>
</dbReference>
<organism evidence="1 2">
    <name type="scientific">Dentiscutata erythropus</name>
    <dbReference type="NCBI Taxonomy" id="1348616"/>
    <lineage>
        <taxon>Eukaryota</taxon>
        <taxon>Fungi</taxon>
        <taxon>Fungi incertae sedis</taxon>
        <taxon>Mucoromycota</taxon>
        <taxon>Glomeromycotina</taxon>
        <taxon>Glomeromycetes</taxon>
        <taxon>Diversisporales</taxon>
        <taxon>Gigasporaceae</taxon>
        <taxon>Dentiscutata</taxon>
    </lineage>
</organism>